<keyword evidence="1" id="KW-0547">Nucleotide-binding</keyword>
<gene>
    <name evidence="5" type="ORF">ENP47_00225</name>
</gene>
<dbReference type="PANTHER" id="PTHR45766:SF6">
    <property type="entry name" value="SWI_SNF-RELATED MATRIX-ASSOCIATED ACTIN-DEPENDENT REGULATOR OF CHROMATIN SUBFAMILY A-LIKE PROTEIN 1"/>
    <property type="match status" value="1"/>
</dbReference>
<dbReference type="SUPFAM" id="SSF52540">
    <property type="entry name" value="P-loop containing nucleoside triphosphate hydrolases"/>
    <property type="match status" value="1"/>
</dbReference>
<dbReference type="GO" id="GO:0005524">
    <property type="term" value="F:ATP binding"/>
    <property type="evidence" value="ECO:0007669"/>
    <property type="project" value="UniProtKB-KW"/>
</dbReference>
<dbReference type="AlphaFoldDB" id="A0A7C1G493"/>
<protein>
    <submittedName>
        <fullName evidence="5">Helicase</fullName>
    </submittedName>
</protein>
<dbReference type="GO" id="GO:0016787">
    <property type="term" value="F:hydrolase activity"/>
    <property type="evidence" value="ECO:0007669"/>
    <property type="project" value="UniProtKB-KW"/>
</dbReference>
<dbReference type="Pfam" id="PF00176">
    <property type="entry name" value="SNF2-rel_dom"/>
    <property type="match status" value="1"/>
</dbReference>
<dbReference type="Gene3D" id="3.40.50.10810">
    <property type="entry name" value="Tandem AAA-ATPase domain"/>
    <property type="match status" value="1"/>
</dbReference>
<dbReference type="PANTHER" id="PTHR45766">
    <property type="entry name" value="DNA ANNEALING HELICASE AND ENDONUCLEASE ZRANB3 FAMILY MEMBER"/>
    <property type="match status" value="1"/>
</dbReference>
<dbReference type="SMART" id="SM00487">
    <property type="entry name" value="DEXDc"/>
    <property type="match status" value="1"/>
</dbReference>
<dbReference type="CDD" id="cd18793">
    <property type="entry name" value="SF2_C_SNF"/>
    <property type="match status" value="1"/>
</dbReference>
<dbReference type="Gene3D" id="3.40.50.300">
    <property type="entry name" value="P-loop containing nucleotide triphosphate hydrolases"/>
    <property type="match status" value="1"/>
</dbReference>
<evidence type="ECO:0000256" key="1">
    <source>
        <dbReference type="ARBA" id="ARBA00022741"/>
    </source>
</evidence>
<name>A0A7C1G493_THERO</name>
<dbReference type="SMART" id="SM00490">
    <property type="entry name" value="HELICc"/>
    <property type="match status" value="1"/>
</dbReference>
<dbReference type="EMBL" id="DSJL01000001">
    <property type="protein sequence ID" value="HEF64029.1"/>
    <property type="molecule type" value="Genomic_DNA"/>
</dbReference>
<evidence type="ECO:0000313" key="5">
    <source>
        <dbReference type="EMBL" id="HEF64029.1"/>
    </source>
</evidence>
<dbReference type="InterPro" id="IPR001650">
    <property type="entry name" value="Helicase_C-like"/>
</dbReference>
<dbReference type="PROSITE" id="PS51194">
    <property type="entry name" value="HELICASE_CTER"/>
    <property type="match status" value="1"/>
</dbReference>
<dbReference type="InterPro" id="IPR014001">
    <property type="entry name" value="Helicase_ATP-bd"/>
</dbReference>
<accession>A0A7C1G493</accession>
<dbReference type="InterPro" id="IPR057342">
    <property type="entry name" value="DEXDc_RapA"/>
</dbReference>
<evidence type="ECO:0000256" key="4">
    <source>
        <dbReference type="ARBA" id="ARBA00022840"/>
    </source>
</evidence>
<organism evidence="5">
    <name type="scientific">Thermomicrobium roseum</name>
    <dbReference type="NCBI Taxonomy" id="500"/>
    <lineage>
        <taxon>Bacteria</taxon>
        <taxon>Pseudomonadati</taxon>
        <taxon>Thermomicrobiota</taxon>
        <taxon>Thermomicrobia</taxon>
        <taxon>Thermomicrobiales</taxon>
        <taxon>Thermomicrobiaceae</taxon>
        <taxon>Thermomicrobium</taxon>
    </lineage>
</organism>
<dbReference type="GO" id="GO:0004386">
    <property type="term" value="F:helicase activity"/>
    <property type="evidence" value="ECO:0007669"/>
    <property type="project" value="UniProtKB-KW"/>
</dbReference>
<dbReference type="InterPro" id="IPR038718">
    <property type="entry name" value="SNF2-like_sf"/>
</dbReference>
<keyword evidence="3 5" id="KW-0347">Helicase</keyword>
<sequence length="961" mass="108828">MSVQPGSVVRFRHREWVVLPSADSEVVLLRPLTASSDEALPVHRQLAELLAYSLPSERLEPASFPLPQPDHIADAEAVRLLGQAARLLREGAAPFRSLGRISVRPRPYQLVPLLMALRLDPVRLLIADDVGVGKTIEAGLIARELWDSYAIRRLVVLCPPTLIEQWATELREKFHLEPVIVAPSTLAALERALPPGRSLYRHYPVIVASIDFLKLPRNREPFLAEPPDLVIVDEAHGVVPASSAERDPRHLRYELVKRLAHGQQRHLILLTATPHSGVQRAFQRLLGLLDPAFEQWEPDQLTREQRERLARHLVQRTRADISHQWPEAKGLYPERVVEERTYTLSPSYRQLFEATFDLCKQLIELSRELPEREQRFQWWGALTLLRCVMSSPRAGLTALERREISHDEIEPAIPPIEDEAATPNGLEPTETKPSDEVPTLSRTWETGRSPIPEFMQRRLRALVSQAKVLASNPTHDTKLQECLSAIRQLLRQGLNPIIWCFFVDTAEYVAELLCPTLHAEFPDLGIACITGRLGDEERHERVRQLAQYPQRVLVATDCLSEGVNLQELFDAVLHYDLPWNPNRLEQREGRVDRFGQPSPRVTVVRLYGRDNPVDAEVIAVLIEKADQIRRQLGTNVPVPEDEGWLAELLVHRIFERPRQAQLALPLGPDRTEELLKRWDEDAERERVRRTRFAQHQLKAEAVMEELAACDSVLGDETTVREFVAAAVQRLGGQVQPAPDQTLSLRALAELPEAVRLTLPRHNRESWQLAFTYPHPASAEWVGRNHPFVTALARHLFELAFEPPDTTTVVARLGVVRTSLVREVTILLLLRARFLLRRPGRPDLILEDVLTTGCDLFAERWLNPDQARALLDQARPEADIPPSERRELLTLALEPVAELLRQAEPAGPLAGLLTARTNELLQAHRRVHEAAGAPRRGLTIQPHWPPDLIALLVLQPHLGQSG</sequence>
<evidence type="ECO:0000256" key="3">
    <source>
        <dbReference type="ARBA" id="ARBA00022806"/>
    </source>
</evidence>
<dbReference type="InterPro" id="IPR000330">
    <property type="entry name" value="SNF2_N"/>
</dbReference>
<comment type="caution">
    <text evidence="5">The sequence shown here is derived from an EMBL/GenBank/DDBJ whole genome shotgun (WGS) entry which is preliminary data.</text>
</comment>
<evidence type="ECO:0000256" key="2">
    <source>
        <dbReference type="ARBA" id="ARBA00022801"/>
    </source>
</evidence>
<proteinExistence type="predicted"/>
<keyword evidence="2" id="KW-0378">Hydrolase</keyword>
<dbReference type="CDD" id="cd18011">
    <property type="entry name" value="DEXDc_RapA"/>
    <property type="match status" value="1"/>
</dbReference>
<dbReference type="PROSITE" id="PS51192">
    <property type="entry name" value="HELICASE_ATP_BIND_1"/>
    <property type="match status" value="1"/>
</dbReference>
<reference evidence="5" key="1">
    <citation type="journal article" date="2020" name="mSystems">
        <title>Genome- and Community-Level Interaction Insights into Carbon Utilization and Element Cycling Functions of Hydrothermarchaeota in Hydrothermal Sediment.</title>
        <authorList>
            <person name="Zhou Z."/>
            <person name="Liu Y."/>
            <person name="Xu W."/>
            <person name="Pan J."/>
            <person name="Luo Z.H."/>
            <person name="Li M."/>
        </authorList>
    </citation>
    <scope>NUCLEOTIDE SEQUENCE [LARGE SCALE GENOMIC DNA]</scope>
    <source>
        <strain evidence="5">SpSt-222</strain>
    </source>
</reference>
<dbReference type="InterPro" id="IPR027417">
    <property type="entry name" value="P-loop_NTPase"/>
</dbReference>
<dbReference type="InterPro" id="IPR049730">
    <property type="entry name" value="SNF2/RAD54-like_C"/>
</dbReference>
<keyword evidence="4" id="KW-0067">ATP-binding</keyword>
<dbReference type="Pfam" id="PF00271">
    <property type="entry name" value="Helicase_C"/>
    <property type="match status" value="1"/>
</dbReference>